<organism evidence="1">
    <name type="scientific">Glycine max</name>
    <name type="common">Soybean</name>
    <name type="synonym">Glycine hispida</name>
    <dbReference type="NCBI Taxonomy" id="3847"/>
    <lineage>
        <taxon>Eukaryota</taxon>
        <taxon>Viridiplantae</taxon>
        <taxon>Streptophyta</taxon>
        <taxon>Embryophyta</taxon>
        <taxon>Tracheophyta</taxon>
        <taxon>Spermatophyta</taxon>
        <taxon>Magnoliopsida</taxon>
        <taxon>eudicotyledons</taxon>
        <taxon>Gunneridae</taxon>
        <taxon>Pentapetalae</taxon>
        <taxon>rosids</taxon>
        <taxon>fabids</taxon>
        <taxon>Fabales</taxon>
        <taxon>Fabaceae</taxon>
        <taxon>Papilionoideae</taxon>
        <taxon>50 kb inversion clade</taxon>
        <taxon>NPAAA clade</taxon>
        <taxon>indigoferoid/millettioid clade</taxon>
        <taxon>Phaseoleae</taxon>
        <taxon>Glycine</taxon>
        <taxon>Glycine subgen. Soja</taxon>
    </lineage>
</organism>
<dbReference type="Proteomes" id="UP000008827">
    <property type="component" value="Chromosome 8"/>
</dbReference>
<dbReference type="InParanoid" id="K7L549"/>
<reference evidence="1" key="3">
    <citation type="submission" date="2018-07" db="EMBL/GenBank/DDBJ databases">
        <title>WGS assembly of Glycine max.</title>
        <authorList>
            <person name="Schmutz J."/>
            <person name="Cannon S."/>
            <person name="Schlueter J."/>
            <person name="Ma J."/>
            <person name="Mitros T."/>
            <person name="Nelson W."/>
            <person name="Hyten D."/>
            <person name="Song Q."/>
            <person name="Thelen J."/>
            <person name="Cheng J."/>
            <person name="Xu D."/>
            <person name="Hellsten U."/>
            <person name="May G."/>
            <person name="Yu Y."/>
            <person name="Sakurai T."/>
            <person name="Umezawa T."/>
            <person name="Bhattacharyya M."/>
            <person name="Sandhu D."/>
            <person name="Valliyodan B."/>
            <person name="Lindquist E."/>
            <person name="Peto M."/>
            <person name="Grant D."/>
            <person name="Shu S."/>
            <person name="Goodstein D."/>
            <person name="Barry K."/>
            <person name="Futrell-Griggs M."/>
            <person name="Abernathy B."/>
            <person name="Du J."/>
            <person name="Tian Z."/>
            <person name="Zhu L."/>
            <person name="Gill N."/>
            <person name="Joshi T."/>
            <person name="Libault M."/>
            <person name="Sethuraman A."/>
            <person name="Zhang X."/>
            <person name="Shinozaki K."/>
            <person name="Nguyen H."/>
            <person name="Wing R."/>
            <person name="Cregan P."/>
            <person name="Specht J."/>
            <person name="Grimwood J."/>
            <person name="Rokhsar D."/>
            <person name="Stacey G."/>
            <person name="Shoemaker R."/>
            <person name="Jackson S."/>
        </authorList>
    </citation>
    <scope>NUCLEOTIDE SEQUENCE</scope>
    <source>
        <tissue evidence="1">Callus</tissue>
    </source>
</reference>
<gene>
    <name evidence="1" type="ORF">GLYMA_08G056000</name>
</gene>
<dbReference type="Gramene" id="KRH41874">
    <property type="protein sequence ID" value="KRH41874"/>
    <property type="gene ID" value="GLYMA_08G056000"/>
</dbReference>
<dbReference type="PaxDb" id="3847-GLYMA08G06050.1"/>
<protein>
    <submittedName>
        <fullName evidence="1 2">Uncharacterized protein</fullName>
    </submittedName>
</protein>
<dbReference type="HOGENOM" id="CLU_2762913_0_0_1"/>
<accession>K7L549</accession>
<dbReference type="AlphaFoldDB" id="K7L549"/>
<dbReference type="EMBL" id="CM000841">
    <property type="protein sequence ID" value="KRH41874.1"/>
    <property type="molecule type" value="Genomic_DNA"/>
</dbReference>
<dbReference type="EnsemblPlants" id="KRH41874">
    <property type="protein sequence ID" value="KRH41874"/>
    <property type="gene ID" value="GLYMA_08G056000"/>
</dbReference>
<evidence type="ECO:0000313" key="3">
    <source>
        <dbReference type="Proteomes" id="UP000008827"/>
    </source>
</evidence>
<proteinExistence type="predicted"/>
<reference evidence="1 2" key="1">
    <citation type="journal article" date="2010" name="Nature">
        <title>Genome sequence of the palaeopolyploid soybean.</title>
        <authorList>
            <person name="Schmutz J."/>
            <person name="Cannon S.B."/>
            <person name="Schlueter J."/>
            <person name="Ma J."/>
            <person name="Mitros T."/>
            <person name="Nelson W."/>
            <person name="Hyten D.L."/>
            <person name="Song Q."/>
            <person name="Thelen J.J."/>
            <person name="Cheng J."/>
            <person name="Xu D."/>
            <person name="Hellsten U."/>
            <person name="May G.D."/>
            <person name="Yu Y."/>
            <person name="Sakurai T."/>
            <person name="Umezawa T."/>
            <person name="Bhattacharyya M.K."/>
            <person name="Sandhu D."/>
            <person name="Valliyodan B."/>
            <person name="Lindquist E."/>
            <person name="Peto M."/>
            <person name="Grant D."/>
            <person name="Shu S."/>
            <person name="Goodstein D."/>
            <person name="Barry K."/>
            <person name="Futrell-Griggs M."/>
            <person name="Abernathy B."/>
            <person name="Du J."/>
            <person name="Tian Z."/>
            <person name="Zhu L."/>
            <person name="Gill N."/>
            <person name="Joshi T."/>
            <person name="Libault M."/>
            <person name="Sethuraman A."/>
            <person name="Zhang X.-C."/>
            <person name="Shinozaki K."/>
            <person name="Nguyen H.T."/>
            <person name="Wing R.A."/>
            <person name="Cregan P."/>
            <person name="Specht J."/>
            <person name="Grimwood J."/>
            <person name="Rokhsar D."/>
            <person name="Stacey G."/>
            <person name="Shoemaker R.C."/>
            <person name="Jackson S.A."/>
        </authorList>
    </citation>
    <scope>NUCLEOTIDE SEQUENCE [LARGE SCALE GENOMIC DNA]</scope>
    <source>
        <strain evidence="2">cv. Williams 82</strain>
        <tissue evidence="1">Callus</tissue>
    </source>
</reference>
<keyword evidence="3" id="KW-1185">Reference proteome</keyword>
<evidence type="ECO:0000313" key="1">
    <source>
        <dbReference type="EMBL" id="KRH41874.1"/>
    </source>
</evidence>
<evidence type="ECO:0000313" key="2">
    <source>
        <dbReference type="EnsemblPlants" id="KRH41874"/>
    </source>
</evidence>
<reference evidence="2" key="2">
    <citation type="submission" date="2018-02" db="UniProtKB">
        <authorList>
            <consortium name="EnsemblPlants"/>
        </authorList>
    </citation>
    <scope>IDENTIFICATION</scope>
    <source>
        <strain evidence="2">Williams 82</strain>
    </source>
</reference>
<sequence>MSVIFQRGFVHTLFPGVHALMPVFSLSENFHILFACRSWDSGKRLPYSFHFYNVYLFANKCALAYERNSN</sequence>
<name>K7L549_SOYBN</name>